<feature type="transmembrane region" description="Helical" evidence="1">
    <location>
        <begin position="25"/>
        <end position="42"/>
    </location>
</feature>
<reference evidence="2" key="1">
    <citation type="submission" date="2023-03" db="EMBL/GenBank/DDBJ databases">
        <authorList>
            <person name="Steffen K."/>
            <person name="Cardenas P."/>
        </authorList>
    </citation>
    <scope>NUCLEOTIDE SEQUENCE</scope>
</reference>
<keyword evidence="3" id="KW-1185">Reference proteome</keyword>
<proteinExistence type="predicted"/>
<accession>A0AA35SU85</accession>
<evidence type="ECO:0000256" key="1">
    <source>
        <dbReference type="SAM" id="Phobius"/>
    </source>
</evidence>
<evidence type="ECO:0000313" key="2">
    <source>
        <dbReference type="EMBL" id="CAI8036270.1"/>
    </source>
</evidence>
<organism evidence="2 3">
    <name type="scientific">Geodia barretti</name>
    <name type="common">Barrett's horny sponge</name>
    <dbReference type="NCBI Taxonomy" id="519541"/>
    <lineage>
        <taxon>Eukaryota</taxon>
        <taxon>Metazoa</taxon>
        <taxon>Porifera</taxon>
        <taxon>Demospongiae</taxon>
        <taxon>Heteroscleromorpha</taxon>
        <taxon>Tetractinellida</taxon>
        <taxon>Astrophorina</taxon>
        <taxon>Geodiidae</taxon>
        <taxon>Geodia</taxon>
    </lineage>
</organism>
<keyword evidence="1" id="KW-0472">Membrane</keyword>
<sequence>DVLYQADGGCPRWCSVGTYSSRVPPWWIFSMPLTSTSFVWWSRRQKWAATGLLVFFGLDI</sequence>
<feature type="non-terminal residue" evidence="2">
    <location>
        <position position="1"/>
    </location>
</feature>
<keyword evidence="1" id="KW-0812">Transmembrane</keyword>
<gene>
    <name evidence="2" type="ORF">GBAR_LOCUS20334</name>
</gene>
<dbReference type="EMBL" id="CASHTH010002855">
    <property type="protein sequence ID" value="CAI8036270.1"/>
    <property type="molecule type" value="Genomic_DNA"/>
</dbReference>
<dbReference type="Proteomes" id="UP001174909">
    <property type="component" value="Unassembled WGS sequence"/>
</dbReference>
<keyword evidence="1" id="KW-1133">Transmembrane helix</keyword>
<name>A0AA35SU85_GEOBA</name>
<comment type="caution">
    <text evidence="2">The sequence shown here is derived from an EMBL/GenBank/DDBJ whole genome shotgun (WGS) entry which is preliminary data.</text>
</comment>
<dbReference type="AlphaFoldDB" id="A0AA35SU85"/>
<evidence type="ECO:0000313" key="3">
    <source>
        <dbReference type="Proteomes" id="UP001174909"/>
    </source>
</evidence>
<protein>
    <submittedName>
        <fullName evidence="2">Uncharacterized protein</fullName>
    </submittedName>
</protein>